<dbReference type="EMBL" id="CP050964">
    <property type="protein sequence ID" value="QIX89130.1"/>
    <property type="molecule type" value="Genomic_DNA"/>
</dbReference>
<dbReference type="AlphaFoldDB" id="A0AAP9LWD4"/>
<evidence type="ECO:0000313" key="2">
    <source>
        <dbReference type="Proteomes" id="UP000501069"/>
    </source>
</evidence>
<dbReference type="GeneID" id="57959555"/>
<organism evidence="1 2">
    <name type="scientific">Enterocloster clostridioformis</name>
    <dbReference type="NCBI Taxonomy" id="1531"/>
    <lineage>
        <taxon>Bacteria</taxon>
        <taxon>Bacillati</taxon>
        <taxon>Bacillota</taxon>
        <taxon>Clostridia</taxon>
        <taxon>Lachnospirales</taxon>
        <taxon>Lachnospiraceae</taxon>
        <taxon>Enterocloster</taxon>
    </lineage>
</organism>
<dbReference type="Proteomes" id="UP000501069">
    <property type="component" value="Chromosome"/>
</dbReference>
<evidence type="ECO:0000313" key="1">
    <source>
        <dbReference type="EMBL" id="QIX89130.1"/>
    </source>
</evidence>
<protein>
    <submittedName>
        <fullName evidence="1">Uncharacterized protein</fullName>
    </submittedName>
</protein>
<reference evidence="1 2" key="1">
    <citation type="submission" date="2019-11" db="EMBL/GenBank/DDBJ databases">
        <title>FDA dAtabase for Regulatory Grade micrObial Sequences (FDA-ARGOS): Supporting development and validation of Infectious Disease Dx tests.</title>
        <authorList>
            <person name="Turner S."/>
            <person name="Byrd R."/>
            <person name="Tallon L."/>
            <person name="Sadzewicz L."/>
            <person name="Vavikolanu K."/>
            <person name="Mehta A."/>
            <person name="Aluvathingal J."/>
            <person name="Nadendla S."/>
            <person name="Myers T."/>
            <person name="Yan Y."/>
            <person name="Sichtig H."/>
        </authorList>
    </citation>
    <scope>NUCLEOTIDE SEQUENCE [LARGE SCALE GENOMIC DNA]</scope>
    <source>
        <strain evidence="1 2">FDAARGOS_739</strain>
    </source>
</reference>
<accession>A0AAP9LWD4</accession>
<name>A0AAP9LWD4_9FIRM</name>
<dbReference type="RefSeq" id="WP_003523646.1">
    <property type="nucleotide sequence ID" value="NZ_CABKQO010000001.1"/>
</dbReference>
<proteinExistence type="predicted"/>
<sequence length="100" mass="12209">MEERRIDWFTEIADRLRDYSEGEIWSSGNEILCRTESAVNTLVDMLETLYHAQGEMENEWLHHEMHVYREEGINIWEDIMRRKAYDKKTDRYIIQINVQN</sequence>
<gene>
    <name evidence="1" type="ORF">FOC47_00130</name>
</gene>